<feature type="region of interest" description="Disordered" evidence="1">
    <location>
        <begin position="1"/>
        <end position="52"/>
    </location>
</feature>
<name>A0A370TM14_9HELO</name>
<proteinExistence type="predicted"/>
<dbReference type="GeneID" id="43598771"/>
<dbReference type="AlphaFoldDB" id="A0A370TM14"/>
<feature type="region of interest" description="Disordered" evidence="1">
    <location>
        <begin position="366"/>
        <end position="391"/>
    </location>
</feature>
<feature type="compositionally biased region" description="Low complexity" evidence="1">
    <location>
        <begin position="22"/>
        <end position="33"/>
    </location>
</feature>
<evidence type="ECO:0000313" key="3">
    <source>
        <dbReference type="Proteomes" id="UP000254866"/>
    </source>
</evidence>
<protein>
    <submittedName>
        <fullName evidence="2">Uncharacterized protein</fullName>
    </submittedName>
</protein>
<dbReference type="Proteomes" id="UP000254866">
    <property type="component" value="Unassembled WGS sequence"/>
</dbReference>
<dbReference type="RefSeq" id="XP_031869226.1">
    <property type="nucleotide sequence ID" value="XM_032014545.1"/>
</dbReference>
<sequence>MDTTFSPSRVPQAPPPSPVSSPPSSHMSTPYPSRASSPPPIGLASSRNTGWGRADLDNDELASLKMRLRSAESVMRIETLKRNIAYILDRHALSISMSAVPASMSAGQFLPPKDQFVNSTQPSLNTSDTINMASTATNEQADFTKSENMQPVPAQELSEIGKAQPDCHIWPDKSDDFMLDGAAEYLKQTAAIGFTYKMDINAAEKLKLTTEVVLSHKTSDAENGGEKNFIKEGDMKDNAIKEVDIKDGSIKEISTKNNGVKQVKTKIGSVKKDDHVDDTWVHVNPRTIVRRPGTRNMNAHKASGADDEFPDYDEERAMDLLRYPPPPYTIRVRSREVQQAIEDDFVVVEHEQSPHPVGLLDAIVQRAGHSKPAVDQDDEQPPVEQPQPAYY</sequence>
<dbReference type="EMBL" id="NPIC01000004">
    <property type="protein sequence ID" value="RDL36570.1"/>
    <property type="molecule type" value="Genomic_DNA"/>
</dbReference>
<evidence type="ECO:0000256" key="1">
    <source>
        <dbReference type="SAM" id="MobiDB-lite"/>
    </source>
</evidence>
<accession>A0A370TM14</accession>
<gene>
    <name evidence="2" type="ORF">BP5553_05922</name>
</gene>
<feature type="compositionally biased region" description="Low complexity" evidence="1">
    <location>
        <begin position="1"/>
        <end position="11"/>
    </location>
</feature>
<reference evidence="2 3" key="1">
    <citation type="journal article" date="2018" name="IMA Fungus">
        <title>IMA Genome-F 9: Draft genome sequence of Annulohypoxylon stygium, Aspergillus mulundensis, Berkeleyomyces basicola (syn. Thielaviopsis basicola), Ceratocystis smalleyi, two Cercospora beticola strains, Coleophoma cylindrospora, Fusarium fracticaudum, Phialophora cf. hyalina, and Morchella septimelata.</title>
        <authorList>
            <person name="Wingfield B.D."/>
            <person name="Bills G.F."/>
            <person name="Dong Y."/>
            <person name="Huang W."/>
            <person name="Nel W.J."/>
            <person name="Swalarsk-Parry B.S."/>
            <person name="Vaghefi N."/>
            <person name="Wilken P.M."/>
            <person name="An Z."/>
            <person name="de Beer Z.W."/>
            <person name="De Vos L."/>
            <person name="Chen L."/>
            <person name="Duong T.A."/>
            <person name="Gao Y."/>
            <person name="Hammerbacher A."/>
            <person name="Kikkert J.R."/>
            <person name="Li Y."/>
            <person name="Li H."/>
            <person name="Li K."/>
            <person name="Li Q."/>
            <person name="Liu X."/>
            <person name="Ma X."/>
            <person name="Naidoo K."/>
            <person name="Pethybridge S.J."/>
            <person name="Sun J."/>
            <person name="Steenkamp E.T."/>
            <person name="van der Nest M.A."/>
            <person name="van Wyk S."/>
            <person name="Wingfield M.J."/>
            <person name="Xiong C."/>
            <person name="Yue Q."/>
            <person name="Zhang X."/>
        </authorList>
    </citation>
    <scope>NUCLEOTIDE SEQUENCE [LARGE SCALE GENOMIC DNA]</scope>
    <source>
        <strain evidence="2 3">BP 5553</strain>
    </source>
</reference>
<comment type="caution">
    <text evidence="2">The sequence shown here is derived from an EMBL/GenBank/DDBJ whole genome shotgun (WGS) entry which is preliminary data.</text>
</comment>
<evidence type="ECO:0000313" key="2">
    <source>
        <dbReference type="EMBL" id="RDL36570.1"/>
    </source>
</evidence>
<feature type="compositionally biased region" description="Pro residues" evidence="1">
    <location>
        <begin position="12"/>
        <end position="21"/>
    </location>
</feature>
<keyword evidence="3" id="KW-1185">Reference proteome</keyword>
<organism evidence="2 3">
    <name type="scientific">Venustampulla echinocandica</name>
    <dbReference type="NCBI Taxonomy" id="2656787"/>
    <lineage>
        <taxon>Eukaryota</taxon>
        <taxon>Fungi</taxon>
        <taxon>Dikarya</taxon>
        <taxon>Ascomycota</taxon>
        <taxon>Pezizomycotina</taxon>
        <taxon>Leotiomycetes</taxon>
        <taxon>Helotiales</taxon>
        <taxon>Pleuroascaceae</taxon>
        <taxon>Venustampulla</taxon>
    </lineage>
</organism>